<sequence>MKHDQLQDTALRYFLAVVRAGSISEASARLNVAGSAISRQIAHLEQVLGTPLFERRARGMVASAAGEMLAAYAFRTELEADRLVQDIDALQGLRRGQVRIAMSEGFAIEFVPHAIADFRRTYPGIVFQAAVCAPADVTRRVKKGEADVGVTFSRTPESDIKVEHRQGAPVMAVMRGDHPLARFGQVSVLQMSAYPLALPDPSTTIRQLFDVVSSRQNLMIEPVMVSNNIVALHNFAIACDAISISGEVTVRSRQARGELAVRPIADSGMDARAVELQTLVGRTLPKVVQLFLEFLRARLAQGDDGNGNGADHRDDNRDAAFHR</sequence>
<dbReference type="GO" id="GO:0003700">
    <property type="term" value="F:DNA-binding transcription factor activity"/>
    <property type="evidence" value="ECO:0007669"/>
    <property type="project" value="InterPro"/>
</dbReference>
<dbReference type="InterPro" id="IPR036390">
    <property type="entry name" value="WH_DNA-bd_sf"/>
</dbReference>
<dbReference type="InterPro" id="IPR000847">
    <property type="entry name" value="LysR_HTH_N"/>
</dbReference>
<gene>
    <name evidence="6" type="ORF">I6G56_21415</name>
</gene>
<accession>A0A7T2X0A2</accession>
<dbReference type="Pfam" id="PF03466">
    <property type="entry name" value="LysR_substrate"/>
    <property type="match status" value="1"/>
</dbReference>
<dbReference type="RefSeq" id="WP_006027037.1">
    <property type="nucleotide sequence ID" value="NZ_CP013382.1"/>
</dbReference>
<feature type="compositionally biased region" description="Basic and acidic residues" evidence="5">
    <location>
        <begin position="310"/>
        <end position="323"/>
    </location>
</feature>
<dbReference type="Pfam" id="PF00126">
    <property type="entry name" value="HTH_1"/>
    <property type="match status" value="1"/>
</dbReference>
<proteinExistence type="inferred from homology"/>
<dbReference type="SUPFAM" id="SSF46785">
    <property type="entry name" value="Winged helix' DNA-binding domain"/>
    <property type="match status" value="1"/>
</dbReference>
<dbReference type="GO" id="GO:0005829">
    <property type="term" value="C:cytosol"/>
    <property type="evidence" value="ECO:0007669"/>
    <property type="project" value="TreeGrafter"/>
</dbReference>
<keyword evidence="3" id="KW-0238">DNA-binding</keyword>
<dbReference type="Gene3D" id="3.40.190.290">
    <property type="match status" value="1"/>
</dbReference>
<feature type="region of interest" description="Disordered" evidence="5">
    <location>
        <begin position="303"/>
        <end position="323"/>
    </location>
</feature>
<dbReference type="GO" id="GO:0003677">
    <property type="term" value="F:DNA binding"/>
    <property type="evidence" value="ECO:0007669"/>
    <property type="project" value="UniProtKB-KW"/>
</dbReference>
<reference evidence="6 7" key="1">
    <citation type="submission" date="2020-12" db="EMBL/GenBank/DDBJ databases">
        <title>FDA dAtabase for Regulatory Grade micrObial Sequences (FDA-ARGOS): Supporting development and validation of Infectious Disease Dx tests.</title>
        <authorList>
            <person name="Nelson B."/>
            <person name="Plummer A."/>
            <person name="Tallon L."/>
            <person name="Sadzewicz L."/>
            <person name="Zhao X."/>
            <person name="Boylan J."/>
            <person name="Ott S."/>
            <person name="Bowen H."/>
            <person name="Vavikolanu K."/>
            <person name="Mehta A."/>
            <person name="Aluvathingal J."/>
            <person name="Nadendla S."/>
            <person name="Myers T."/>
            <person name="Yan Y."/>
            <person name="Sichtig H."/>
        </authorList>
    </citation>
    <scope>NUCLEOTIDE SEQUENCE [LARGE SCALE GENOMIC DNA]</scope>
    <source>
        <strain evidence="6 7">FDAARGOS_899</strain>
    </source>
</reference>
<dbReference type="InterPro" id="IPR050950">
    <property type="entry name" value="HTH-type_LysR_regulators"/>
</dbReference>
<evidence type="ECO:0000256" key="1">
    <source>
        <dbReference type="ARBA" id="ARBA00009437"/>
    </source>
</evidence>
<evidence type="ECO:0000256" key="2">
    <source>
        <dbReference type="ARBA" id="ARBA00023015"/>
    </source>
</evidence>
<dbReference type="Gene3D" id="1.10.10.10">
    <property type="entry name" value="Winged helix-like DNA-binding domain superfamily/Winged helix DNA-binding domain"/>
    <property type="match status" value="1"/>
</dbReference>
<protein>
    <submittedName>
        <fullName evidence="6">LysR family transcriptional regulator</fullName>
    </submittedName>
</protein>
<dbReference type="InterPro" id="IPR036388">
    <property type="entry name" value="WH-like_DNA-bd_sf"/>
</dbReference>
<dbReference type="AlphaFoldDB" id="A0A7U4P9Q4"/>
<dbReference type="PANTHER" id="PTHR30419">
    <property type="entry name" value="HTH-TYPE TRANSCRIPTIONAL REGULATOR YBHD"/>
    <property type="match status" value="1"/>
</dbReference>
<evidence type="ECO:0000256" key="5">
    <source>
        <dbReference type="SAM" id="MobiDB-lite"/>
    </source>
</evidence>
<name>A0A7U4P9Q4_9BURK</name>
<dbReference type="EMBL" id="CP065687">
    <property type="protein sequence ID" value="QPS47036.1"/>
    <property type="molecule type" value="Genomic_DNA"/>
</dbReference>
<evidence type="ECO:0000313" key="6">
    <source>
        <dbReference type="EMBL" id="QPS47036.1"/>
    </source>
</evidence>
<dbReference type="PANTHER" id="PTHR30419:SF8">
    <property type="entry name" value="NITROGEN ASSIMILATION TRANSCRIPTIONAL ACTIVATOR-RELATED"/>
    <property type="match status" value="1"/>
</dbReference>
<dbReference type="PROSITE" id="PS50931">
    <property type="entry name" value="HTH_LYSR"/>
    <property type="match status" value="1"/>
</dbReference>
<organism evidence="6 7">
    <name type="scientific">Burkholderia humptydooensis</name>
    <dbReference type="NCBI Taxonomy" id="430531"/>
    <lineage>
        <taxon>Bacteria</taxon>
        <taxon>Pseudomonadati</taxon>
        <taxon>Pseudomonadota</taxon>
        <taxon>Betaproteobacteria</taxon>
        <taxon>Burkholderiales</taxon>
        <taxon>Burkholderiaceae</taxon>
        <taxon>Burkholderia</taxon>
        <taxon>pseudomallei group</taxon>
    </lineage>
</organism>
<dbReference type="KEGG" id="bhg:I6G56_21415"/>
<dbReference type="Proteomes" id="UP000594943">
    <property type="component" value="Chromosome 2"/>
</dbReference>
<evidence type="ECO:0000256" key="3">
    <source>
        <dbReference type="ARBA" id="ARBA00023125"/>
    </source>
</evidence>
<dbReference type="SUPFAM" id="SSF53850">
    <property type="entry name" value="Periplasmic binding protein-like II"/>
    <property type="match status" value="1"/>
</dbReference>
<comment type="similarity">
    <text evidence="1">Belongs to the LysR transcriptional regulatory family.</text>
</comment>
<dbReference type="InterPro" id="IPR005119">
    <property type="entry name" value="LysR_subst-bd"/>
</dbReference>
<accession>A0A7U4P9Q4</accession>
<evidence type="ECO:0000256" key="4">
    <source>
        <dbReference type="ARBA" id="ARBA00023163"/>
    </source>
</evidence>
<keyword evidence="4" id="KW-0804">Transcription</keyword>
<keyword evidence="2" id="KW-0805">Transcription regulation</keyword>
<evidence type="ECO:0000313" key="7">
    <source>
        <dbReference type="Proteomes" id="UP000594943"/>
    </source>
</evidence>